<evidence type="ECO:0000256" key="4">
    <source>
        <dbReference type="ARBA" id="ARBA00022490"/>
    </source>
</evidence>
<evidence type="ECO:0000256" key="10">
    <source>
        <dbReference type="ARBA" id="ARBA00030458"/>
    </source>
</evidence>
<dbReference type="Pfam" id="PF09771">
    <property type="entry name" value="Tmemb_18A"/>
    <property type="match status" value="1"/>
</dbReference>
<evidence type="ECO:0000313" key="13">
    <source>
        <dbReference type="Proteomes" id="UP001249851"/>
    </source>
</evidence>
<gene>
    <name evidence="12" type="ORF">P5673_021119</name>
</gene>
<evidence type="ECO:0000256" key="11">
    <source>
        <dbReference type="SAM" id="Phobius"/>
    </source>
</evidence>
<keyword evidence="13" id="KW-1185">Reference proteome</keyword>
<keyword evidence="8 11" id="KW-0472">Membrane</keyword>
<evidence type="ECO:0000256" key="1">
    <source>
        <dbReference type="ARBA" id="ARBA00004232"/>
    </source>
</evidence>
<keyword evidence="9" id="KW-0539">Nucleus</keyword>
<reference evidence="12" key="1">
    <citation type="journal article" date="2023" name="G3 (Bethesda)">
        <title>Whole genome assembly and annotation of the endangered Caribbean coral Acropora cervicornis.</title>
        <authorList>
            <person name="Selwyn J.D."/>
            <person name="Vollmer S.V."/>
        </authorList>
    </citation>
    <scope>NUCLEOTIDE SEQUENCE</scope>
    <source>
        <strain evidence="12">K2</strain>
    </source>
</reference>
<dbReference type="EMBL" id="JARQWQ010000053">
    <property type="protein sequence ID" value="KAK2556901.1"/>
    <property type="molecule type" value="Genomic_DNA"/>
</dbReference>
<dbReference type="PANTHER" id="PTHR20996">
    <property type="entry name" value="NUCLEAR ENVELOPE PHOSPHATASE-REGULATORY SUBUNIT 1"/>
    <property type="match status" value="1"/>
</dbReference>
<evidence type="ECO:0000256" key="2">
    <source>
        <dbReference type="ARBA" id="ARBA00004496"/>
    </source>
</evidence>
<evidence type="ECO:0000313" key="12">
    <source>
        <dbReference type="EMBL" id="KAK2556901.1"/>
    </source>
</evidence>
<dbReference type="PANTHER" id="PTHR20996:SF1">
    <property type="entry name" value="NUCLEAR ENVELOPE PHOSPHATASE-REGULATORY SUBUNIT 1"/>
    <property type="match status" value="1"/>
</dbReference>
<dbReference type="GO" id="GO:0031965">
    <property type="term" value="C:nuclear membrane"/>
    <property type="evidence" value="ECO:0007669"/>
    <property type="project" value="UniProtKB-SubCell"/>
</dbReference>
<accession>A0AAD9Q8Y2</accession>
<name>A0AAD9Q8Y2_ACRCE</name>
<reference evidence="12" key="2">
    <citation type="journal article" date="2023" name="Science">
        <title>Genomic signatures of disease resistance in endangered staghorn corals.</title>
        <authorList>
            <person name="Vollmer S.V."/>
            <person name="Selwyn J.D."/>
            <person name="Despard B.A."/>
            <person name="Roesel C.L."/>
        </authorList>
    </citation>
    <scope>NUCLEOTIDE SEQUENCE</scope>
    <source>
        <strain evidence="12">K2</strain>
    </source>
</reference>
<dbReference type="InterPro" id="IPR019168">
    <property type="entry name" value="NEP1-R1"/>
</dbReference>
<evidence type="ECO:0000256" key="3">
    <source>
        <dbReference type="ARBA" id="ARBA00010998"/>
    </source>
</evidence>
<dbReference type="GO" id="GO:0005737">
    <property type="term" value="C:cytoplasm"/>
    <property type="evidence" value="ECO:0007669"/>
    <property type="project" value="UniProtKB-SubCell"/>
</dbReference>
<evidence type="ECO:0000256" key="6">
    <source>
        <dbReference type="ARBA" id="ARBA00022989"/>
    </source>
</evidence>
<dbReference type="Proteomes" id="UP001249851">
    <property type="component" value="Unassembled WGS sequence"/>
</dbReference>
<proteinExistence type="inferred from homology"/>
<feature type="transmembrane region" description="Helical" evidence="11">
    <location>
        <begin position="62"/>
        <end position="84"/>
    </location>
</feature>
<comment type="similarity">
    <text evidence="3">Belongs to the CNEP1R1 family.</text>
</comment>
<evidence type="ECO:0000256" key="7">
    <source>
        <dbReference type="ARBA" id="ARBA00023098"/>
    </source>
</evidence>
<keyword evidence="4" id="KW-0963">Cytoplasm</keyword>
<dbReference type="GO" id="GO:0071595">
    <property type="term" value="C:Nem1-Spo7 phosphatase complex"/>
    <property type="evidence" value="ECO:0007669"/>
    <property type="project" value="InterPro"/>
</dbReference>
<organism evidence="12 13">
    <name type="scientific">Acropora cervicornis</name>
    <name type="common">Staghorn coral</name>
    <dbReference type="NCBI Taxonomy" id="6130"/>
    <lineage>
        <taxon>Eukaryota</taxon>
        <taxon>Metazoa</taxon>
        <taxon>Cnidaria</taxon>
        <taxon>Anthozoa</taxon>
        <taxon>Hexacorallia</taxon>
        <taxon>Scleractinia</taxon>
        <taxon>Astrocoeniina</taxon>
        <taxon>Acroporidae</taxon>
        <taxon>Acropora</taxon>
    </lineage>
</organism>
<keyword evidence="6 11" id="KW-1133">Transmembrane helix</keyword>
<keyword evidence="7" id="KW-0443">Lipid metabolism</keyword>
<protein>
    <recommendedName>
        <fullName evidence="10">Transmembrane protein 188</fullName>
    </recommendedName>
</protein>
<comment type="caution">
    <text evidence="12">The sequence shown here is derived from an EMBL/GenBank/DDBJ whole genome shotgun (WGS) entry which is preliminary data.</text>
</comment>
<sequence length="95" mass="11047">MKSQQVTQDLKAFERRLTEYVSCLGPHARKWRFILVISFATTAAGAWGLITDSQHHPSLLQYLFHHKLFTLSCCNLFLLFILGIHRRVMAPQMYP</sequence>
<keyword evidence="5 11" id="KW-0812">Transmembrane</keyword>
<evidence type="ECO:0000256" key="8">
    <source>
        <dbReference type="ARBA" id="ARBA00023136"/>
    </source>
</evidence>
<evidence type="ECO:0000256" key="5">
    <source>
        <dbReference type="ARBA" id="ARBA00022692"/>
    </source>
</evidence>
<evidence type="ECO:0000256" key="9">
    <source>
        <dbReference type="ARBA" id="ARBA00023242"/>
    </source>
</evidence>
<feature type="transmembrane region" description="Helical" evidence="11">
    <location>
        <begin position="33"/>
        <end position="50"/>
    </location>
</feature>
<dbReference type="GO" id="GO:0006629">
    <property type="term" value="P:lipid metabolic process"/>
    <property type="evidence" value="ECO:0007669"/>
    <property type="project" value="UniProtKB-KW"/>
</dbReference>
<dbReference type="AlphaFoldDB" id="A0AAD9Q8Y2"/>
<comment type="subcellular location">
    <subcellularLocation>
        <location evidence="2">Cytoplasm</location>
    </subcellularLocation>
    <subcellularLocation>
        <location evidence="1">Nucleus membrane</location>
        <topology evidence="1">Multi-pass membrane protein</topology>
    </subcellularLocation>
</comment>